<dbReference type="InterPro" id="IPR012677">
    <property type="entry name" value="Nucleotide-bd_a/b_plait_sf"/>
</dbReference>
<feature type="compositionally biased region" description="Pro residues" evidence="9">
    <location>
        <begin position="33"/>
        <end position="42"/>
    </location>
</feature>
<reference evidence="12" key="1">
    <citation type="submission" date="2014-03" db="EMBL/GenBank/DDBJ databases">
        <authorList>
            <person name="Aksoy S."/>
            <person name="Warren W."/>
            <person name="Wilson R.K."/>
        </authorList>
    </citation>
    <scope>NUCLEOTIDE SEQUENCE [LARGE SCALE GENOMIC DNA]</scope>
    <source>
        <strain evidence="12">IAEA</strain>
    </source>
</reference>
<dbReference type="SUPFAM" id="SSF54928">
    <property type="entry name" value="RNA-binding domain, RBD"/>
    <property type="match status" value="3"/>
</dbReference>
<dbReference type="InterPro" id="IPR036397">
    <property type="entry name" value="RNaseH_sf"/>
</dbReference>
<dbReference type="GO" id="GO:0003723">
    <property type="term" value="F:RNA binding"/>
    <property type="evidence" value="ECO:0007669"/>
    <property type="project" value="UniProtKB-UniRule"/>
</dbReference>
<dbReference type="Gene3D" id="3.30.420.10">
    <property type="entry name" value="Ribonuclease H-like superfamily/Ribonuclease H"/>
    <property type="match status" value="1"/>
</dbReference>
<evidence type="ECO:0000313" key="12">
    <source>
        <dbReference type="Proteomes" id="UP000091820"/>
    </source>
</evidence>
<dbReference type="FunFam" id="3.30.70.330:FF:000070">
    <property type="entry name" value="Epithelial splicing regulatory protein 1"/>
    <property type="match status" value="1"/>
</dbReference>
<dbReference type="GO" id="GO:0005634">
    <property type="term" value="C:nucleus"/>
    <property type="evidence" value="ECO:0007669"/>
    <property type="project" value="UniProtKB-SubCell"/>
</dbReference>
<feature type="domain" description="RRM" evidence="10">
    <location>
        <begin position="404"/>
        <end position="487"/>
    </location>
</feature>
<evidence type="ECO:0000256" key="1">
    <source>
        <dbReference type="ARBA" id="ARBA00004123"/>
    </source>
</evidence>
<evidence type="ECO:0000259" key="10">
    <source>
        <dbReference type="PROSITE" id="PS50102"/>
    </source>
</evidence>
<organism evidence="11 12">
    <name type="scientific">Glossina brevipalpis</name>
    <dbReference type="NCBI Taxonomy" id="37001"/>
    <lineage>
        <taxon>Eukaryota</taxon>
        <taxon>Metazoa</taxon>
        <taxon>Ecdysozoa</taxon>
        <taxon>Arthropoda</taxon>
        <taxon>Hexapoda</taxon>
        <taxon>Insecta</taxon>
        <taxon>Pterygota</taxon>
        <taxon>Neoptera</taxon>
        <taxon>Endopterygota</taxon>
        <taxon>Diptera</taxon>
        <taxon>Brachycera</taxon>
        <taxon>Muscomorpha</taxon>
        <taxon>Hippoboscoidea</taxon>
        <taxon>Glossinidae</taxon>
        <taxon>Glossina</taxon>
    </lineage>
</organism>
<evidence type="ECO:0000256" key="8">
    <source>
        <dbReference type="PROSITE-ProRule" id="PRU00176"/>
    </source>
</evidence>
<keyword evidence="3" id="KW-0507">mRNA processing</keyword>
<dbReference type="FunFam" id="3.30.70.330:FF:000041">
    <property type="entry name" value="Epithelial splicing regulatory protein 1"/>
    <property type="match status" value="1"/>
</dbReference>
<keyword evidence="5 8" id="KW-0694">RNA-binding</keyword>
<dbReference type="EnsemblMetazoa" id="GBRI011493-RA">
    <property type="protein sequence ID" value="GBRI011493-PA"/>
    <property type="gene ID" value="GBRI011493"/>
</dbReference>
<evidence type="ECO:0000256" key="7">
    <source>
        <dbReference type="ARBA" id="ARBA00023242"/>
    </source>
</evidence>
<dbReference type="STRING" id="37001.A0A1A9W9T1"/>
<dbReference type="GO" id="GO:0006397">
    <property type="term" value="P:mRNA processing"/>
    <property type="evidence" value="ECO:0007669"/>
    <property type="project" value="UniProtKB-KW"/>
</dbReference>
<dbReference type="AlphaFoldDB" id="A0A1A9W9T1"/>
<evidence type="ECO:0000256" key="9">
    <source>
        <dbReference type="SAM" id="MobiDB-lite"/>
    </source>
</evidence>
<keyword evidence="12" id="KW-1185">Reference proteome</keyword>
<dbReference type="PROSITE" id="PS50102">
    <property type="entry name" value="RRM"/>
    <property type="match status" value="1"/>
</dbReference>
<dbReference type="SMART" id="SM00360">
    <property type="entry name" value="RRM"/>
    <property type="match status" value="3"/>
</dbReference>
<dbReference type="CDD" id="cd12743">
    <property type="entry name" value="RRM3_Fusilli"/>
    <property type="match status" value="1"/>
</dbReference>
<dbReference type="Gene3D" id="3.30.70.330">
    <property type="match status" value="3"/>
</dbReference>
<evidence type="ECO:0000256" key="3">
    <source>
        <dbReference type="ARBA" id="ARBA00022664"/>
    </source>
</evidence>
<feature type="region of interest" description="Disordered" evidence="9">
    <location>
        <begin position="660"/>
        <end position="690"/>
    </location>
</feature>
<reference evidence="11" key="2">
    <citation type="submission" date="2020-05" db="UniProtKB">
        <authorList>
            <consortium name="EnsemblMetazoa"/>
        </authorList>
    </citation>
    <scope>IDENTIFICATION</scope>
    <source>
        <strain evidence="11">IAEA</strain>
    </source>
</reference>
<dbReference type="CDD" id="cd12741">
    <property type="entry name" value="RRM2_Fusilli"/>
    <property type="match status" value="1"/>
</dbReference>
<evidence type="ECO:0000313" key="11">
    <source>
        <dbReference type="EnsemblMetazoa" id="GBRI011493-PA"/>
    </source>
</evidence>
<feature type="compositionally biased region" description="Basic residues" evidence="9">
    <location>
        <begin position="673"/>
        <end position="686"/>
    </location>
</feature>
<dbReference type="InterPro" id="IPR034980">
    <property type="entry name" value="Fusilli_RRM2"/>
</dbReference>
<keyword evidence="7" id="KW-0539">Nucleus</keyword>
<dbReference type="InterPro" id="IPR035979">
    <property type="entry name" value="RBD_domain_sf"/>
</dbReference>
<evidence type="ECO:0000256" key="2">
    <source>
        <dbReference type="ARBA" id="ARBA00008866"/>
    </source>
</evidence>
<evidence type="ECO:0000256" key="4">
    <source>
        <dbReference type="ARBA" id="ARBA00022737"/>
    </source>
</evidence>
<dbReference type="VEuPathDB" id="VectorBase:GBRI011493"/>
<comment type="subcellular location">
    <subcellularLocation>
        <location evidence="1">Nucleus</location>
    </subcellularLocation>
</comment>
<proteinExistence type="inferred from homology"/>
<keyword evidence="6" id="KW-0508">mRNA splicing</keyword>
<dbReference type="GO" id="GO:0008380">
    <property type="term" value="P:RNA splicing"/>
    <property type="evidence" value="ECO:0007669"/>
    <property type="project" value="UniProtKB-KW"/>
</dbReference>
<evidence type="ECO:0000256" key="5">
    <source>
        <dbReference type="ARBA" id="ARBA00022884"/>
    </source>
</evidence>
<feature type="compositionally biased region" description="Polar residues" evidence="9">
    <location>
        <begin position="660"/>
        <end position="670"/>
    </location>
</feature>
<feature type="region of interest" description="Disordered" evidence="9">
    <location>
        <begin position="11"/>
        <end position="50"/>
    </location>
</feature>
<dbReference type="InterPro" id="IPR050666">
    <property type="entry name" value="ESRP"/>
</dbReference>
<sequence length="1231" mass="131999">IIGTKQILVRPDGSLFKDRTSSISSETSNSATSPPPPPPPPSSSSSASLPQSSLAINYTEAVNTNSKSVNGCTMIGDNENITNNCSNASTAAIITNTNVNNISTVAITPIINNNTIISNNNSITNGPNSEYNELPIVIAQAAGKPLREAIEEFDEYLRILSLNDTDFKLITDGQLPLRQCLHREACVKEIDLPAYYNKFSDLRKEFNHFKSGDLSRALVPVKDIKKILQLPTTQLPQSIAEMVKELNIIAGEDSEFYMKESRDMILIIQHLLKAGHKFTANETINLILEPGICSIDDEIDGNCIVRARGLPWQSSDQDIAKFFRGLNVAKGGVALCLSPLGRRNGEALIRFVSQEHRDMALKRHKHHIGNRYIEVYRATGEDFLSVAGGASNEAQAFLSKGAQVIIRMRGLPYDCTAKQVLDFFTNGENPCQVLDGTEGVLFVKKPDGRATGDAFVLFANDTDAPKALARHRESIGQRYIELFRSTTAEVQQVLNRSLDPKTYEPISHQPPLIAQLPPMQLSLLPQHLITSGTTKNCIRLRGLPYEALVEHILHFLDDFAKHIIYQGVHMVINAQGQPSGEAFIQMDSEESARLCAQRKHHQFMVFGKKYRYIEVFQCSGDDMNAVLNGGLPSPVPAVQTHPHLSTGKQPSLLSPGMLTQQPPSNAQAISTHTHAHHTHAHAHTHAHTLQSPPSVAAAVAALSQPTHVAMSAGAAAAQPVAVAPTPNSISSFLTAAVPPTTVAHPSLAHSAVAAAAAAQNAALASPTTQLQLPTGTASAVSPQAAMTFPFNLSLPPPPSAATAAANSALIAQQQAQFIAQQNLLARQQAAAAASAVEQHSLYTNVGPLFMQHPASPTGALGTAASATHAGHPQFVFMPRPYFQPFQLGYMTTAQQGYQFGGLMPPPTVTASGMQMAAATAAANAAAGVATIPHSMKRTYESAFQQEATAAAGAAKRALTRPPGSPLLSGHFGPFTSFVPTAPLLTNHSQHHHHHHHRSHHTHVPAGHHHHHHHQHHPTPPTYFTPSLVYWSYPSPPVSPTTYFNQSAHSPNHVATSNHHPAPLSPTVYSLDYISSNYTNQASPLSPTTAVSGLIFTPNKTPTMTLVPPKLFHSPLAPVAAGSPVAYHSKLPITPANSIRYHHYNPTSATLITTATAAIANGGSATTTISANNETENKVTANFGKTHSSVSHKVNTSKTNNSSTVSTLTTTTTSSVNAKAIVSNQRVELYIS</sequence>
<dbReference type="PANTHER" id="PTHR13976">
    <property type="entry name" value="HETEROGENEOUS NUCLEAR RIBONUCLEOPROTEIN-RELATED"/>
    <property type="match status" value="1"/>
</dbReference>
<keyword evidence="4" id="KW-0677">Repeat</keyword>
<accession>A0A1A9W9T1</accession>
<feature type="compositionally biased region" description="Basic residues" evidence="9">
    <location>
        <begin position="988"/>
        <end position="1016"/>
    </location>
</feature>
<feature type="compositionally biased region" description="Low complexity" evidence="9">
    <location>
        <begin position="21"/>
        <end position="32"/>
    </location>
</feature>
<dbReference type="CDD" id="cd12738">
    <property type="entry name" value="RRM1_Fusilli"/>
    <property type="match status" value="1"/>
</dbReference>
<feature type="region of interest" description="Disordered" evidence="9">
    <location>
        <begin position="986"/>
        <end position="1019"/>
    </location>
</feature>
<name>A0A1A9W9T1_9MUSC</name>
<evidence type="ECO:0000256" key="6">
    <source>
        <dbReference type="ARBA" id="ARBA00023187"/>
    </source>
</evidence>
<dbReference type="Proteomes" id="UP000091820">
    <property type="component" value="Unassembled WGS sequence"/>
</dbReference>
<protein>
    <recommendedName>
        <fullName evidence="10">RRM domain-containing protein</fullName>
    </recommendedName>
</protein>
<dbReference type="InterPro" id="IPR000504">
    <property type="entry name" value="RRM_dom"/>
</dbReference>
<comment type="similarity">
    <text evidence="2">Belongs to the ESRP family.</text>
</comment>